<sequence>MHQEPGKRGRKNWRYPPVDLRQKINEKHGDLRDHPDKKKHALAASAGMLNEGILVELAILRKDIARVSRRRKGDDSNSNCEDREPCTWHILDAELPKNFKMPEMVAYTGDSDPSDHLSRFNWVMTVMRVSNDVKCLCLPLTLSGSAEE</sequence>
<dbReference type="Gramene" id="evm.model.02.1076">
    <property type="protein sequence ID" value="cds.evm.model.02.1076"/>
    <property type="gene ID" value="evm.TU.02.1076"/>
</dbReference>
<protein>
    <submittedName>
        <fullName evidence="2">Uncharacterized protein</fullName>
    </submittedName>
</protein>
<feature type="region of interest" description="Disordered" evidence="1">
    <location>
        <begin position="1"/>
        <end position="37"/>
    </location>
</feature>
<evidence type="ECO:0000313" key="3">
    <source>
        <dbReference type="Proteomes" id="UP000596661"/>
    </source>
</evidence>
<reference evidence="2" key="1">
    <citation type="submission" date="2018-11" db="EMBL/GenBank/DDBJ databases">
        <authorList>
            <person name="Grassa J C."/>
        </authorList>
    </citation>
    <scope>NUCLEOTIDE SEQUENCE [LARGE SCALE GENOMIC DNA]</scope>
</reference>
<dbReference type="AlphaFoldDB" id="A0A803NS58"/>
<reference evidence="2" key="2">
    <citation type="submission" date="2021-03" db="UniProtKB">
        <authorList>
            <consortium name="EnsemblPlants"/>
        </authorList>
    </citation>
    <scope>IDENTIFICATION</scope>
</reference>
<feature type="compositionally biased region" description="Basic and acidic residues" evidence="1">
    <location>
        <begin position="20"/>
        <end position="36"/>
    </location>
</feature>
<evidence type="ECO:0000256" key="1">
    <source>
        <dbReference type="SAM" id="MobiDB-lite"/>
    </source>
</evidence>
<keyword evidence="3" id="KW-1185">Reference proteome</keyword>
<evidence type="ECO:0000313" key="2">
    <source>
        <dbReference type="EnsemblPlants" id="cds.evm.model.02.1076"/>
    </source>
</evidence>
<dbReference type="Proteomes" id="UP000596661">
    <property type="component" value="Chromosome 2"/>
</dbReference>
<accession>A0A803NS58</accession>
<organism evidence="2 3">
    <name type="scientific">Cannabis sativa</name>
    <name type="common">Hemp</name>
    <name type="synonym">Marijuana</name>
    <dbReference type="NCBI Taxonomy" id="3483"/>
    <lineage>
        <taxon>Eukaryota</taxon>
        <taxon>Viridiplantae</taxon>
        <taxon>Streptophyta</taxon>
        <taxon>Embryophyta</taxon>
        <taxon>Tracheophyta</taxon>
        <taxon>Spermatophyta</taxon>
        <taxon>Magnoliopsida</taxon>
        <taxon>eudicotyledons</taxon>
        <taxon>Gunneridae</taxon>
        <taxon>Pentapetalae</taxon>
        <taxon>rosids</taxon>
        <taxon>fabids</taxon>
        <taxon>Rosales</taxon>
        <taxon>Cannabaceae</taxon>
        <taxon>Cannabis</taxon>
    </lineage>
</organism>
<name>A0A803NS58_CANSA</name>
<dbReference type="EnsemblPlants" id="evm.model.02.1076">
    <property type="protein sequence ID" value="cds.evm.model.02.1076"/>
    <property type="gene ID" value="evm.TU.02.1076"/>
</dbReference>
<dbReference type="EMBL" id="UZAU01000157">
    <property type="status" value="NOT_ANNOTATED_CDS"/>
    <property type="molecule type" value="Genomic_DNA"/>
</dbReference>
<proteinExistence type="predicted"/>